<feature type="binding site" evidence="2">
    <location>
        <position position="47"/>
    </location>
    <ligand>
        <name>Zn(2+)</name>
        <dbReference type="ChEBI" id="CHEBI:29105"/>
    </ligand>
</feature>
<feature type="binding site" evidence="2">
    <location>
        <position position="90"/>
    </location>
    <ligand>
        <name>Zn(2+)</name>
        <dbReference type="ChEBI" id="CHEBI:29105"/>
    </ligand>
</feature>
<dbReference type="GO" id="GO:0005634">
    <property type="term" value="C:nucleus"/>
    <property type="evidence" value="ECO:0007669"/>
    <property type="project" value="InterPro"/>
</dbReference>
<dbReference type="Pfam" id="PF00096">
    <property type="entry name" value="zf-C2H2"/>
    <property type="match status" value="1"/>
</dbReference>
<feature type="region of interest" description="Disordered" evidence="3">
    <location>
        <begin position="600"/>
        <end position="619"/>
    </location>
</feature>
<dbReference type="OrthoDB" id="7959595at2759"/>
<dbReference type="SUPFAM" id="SSF57716">
    <property type="entry name" value="Glucocorticoid receptor-like (DNA-binding domain)"/>
    <property type="match status" value="1"/>
</dbReference>
<feature type="domain" description="ZAD" evidence="5">
    <location>
        <begin position="45"/>
        <end position="117"/>
    </location>
</feature>
<dbReference type="InterPro" id="IPR012934">
    <property type="entry name" value="Znf_AD"/>
</dbReference>
<dbReference type="Proteomes" id="UP001652626">
    <property type="component" value="Chromosome 20"/>
</dbReference>
<evidence type="ECO:0000259" key="4">
    <source>
        <dbReference type="PROSITE" id="PS50157"/>
    </source>
</evidence>
<dbReference type="OMA" id="CFRCSAK"/>
<reference evidence="7" key="1">
    <citation type="submission" date="2025-08" db="UniProtKB">
        <authorList>
            <consortium name="RefSeq"/>
        </authorList>
    </citation>
    <scope>IDENTIFICATION</scope>
    <source>
        <tissue evidence="7">Whole body</tissue>
    </source>
</reference>
<feature type="binding site" evidence="2">
    <location>
        <position position="93"/>
    </location>
    <ligand>
        <name>Zn(2+)</name>
        <dbReference type="ChEBI" id="CHEBI:29105"/>
    </ligand>
</feature>
<accession>A0A8B8ILU0</accession>
<dbReference type="GeneID" id="113401629"/>
<feature type="compositionally biased region" description="Polar residues" evidence="3">
    <location>
        <begin position="418"/>
        <end position="446"/>
    </location>
</feature>
<evidence type="ECO:0000259" key="5">
    <source>
        <dbReference type="PROSITE" id="PS51915"/>
    </source>
</evidence>
<dbReference type="AlphaFoldDB" id="A0A8B8ILU0"/>
<feature type="region of interest" description="Disordered" evidence="3">
    <location>
        <begin position="395"/>
        <end position="446"/>
    </location>
</feature>
<dbReference type="Gene3D" id="3.40.1800.20">
    <property type="match status" value="1"/>
</dbReference>
<feature type="compositionally biased region" description="Polar residues" evidence="3">
    <location>
        <begin position="491"/>
        <end position="528"/>
    </location>
</feature>
<feature type="binding site" evidence="2">
    <location>
        <position position="50"/>
    </location>
    <ligand>
        <name>Zn(2+)</name>
        <dbReference type="ChEBI" id="CHEBI:29105"/>
    </ligand>
</feature>
<proteinExistence type="predicted"/>
<feature type="compositionally biased region" description="Low complexity" evidence="3">
    <location>
        <begin position="261"/>
        <end position="275"/>
    </location>
</feature>
<evidence type="ECO:0000313" key="6">
    <source>
        <dbReference type="Proteomes" id="UP001652626"/>
    </source>
</evidence>
<dbReference type="GO" id="GO:0008270">
    <property type="term" value="F:zinc ion binding"/>
    <property type="evidence" value="ECO:0007669"/>
    <property type="project" value="UniProtKB-UniRule"/>
</dbReference>
<sequence>MAKKKGAKKNAKKVTSAKTLSITDSINSEVIAAALSSVNQPVLLKVCRLCETKDGPFLNIFDADKVTAKKIEIVMPFGIAENDDLPHKICFRCSAKVEELYEFIQKCINTQKSLRKAVGAKGPIFNKPRHRELWEEKLNQSNISNDDICDALIKKAMEGIKDIPLNPPPLSEDDTRVINKLIKKTPLIEEEEEEDSTLNILKEAKETDAPTKMGNLAIKNPHQEPVTKSLRSNVEKTIDEIEKKATRLDEKRATIVDKTVNNSNTSLESSSNNKNGSEKKILQTNTFSLDDSSKPQPESTFNIMDHVSMIKVNGVGVLFQCKICNRNFLKKEVVMSHACAKNGLVKIAGPKSFTPPEPPKIPSVKYINTKEVKKPVVSNNENCQFINLDDEDEDDKPLVIKKPKPRIGPASRVKRRSTSTSEDSSLPVSDNQTQIHVKPKLSSTVQEPTIQFPTLPSLNTRYKLLPGPNNTFTLVEEKVVENDASPHEKSVTTPNSVETIVSGNDKVNSRQNINSKRSKTASKSSVTENAAKADNASKSDNTSTSNQPYPVGLFKTLPTNTCSDVQIETEPTFTTPAMKKQSYTVVQTGNPSKLLISSKPQTAVQEVPKKKQRKTKHEVKADLANKQPFSVTLEDAAPPRDTGFFTFINVDPLLQPSYVLPTNNIIQESQISTSTSISKQSEKEKETSKYTCNMCDESFTREKKLLAHIQSHYSKMDEEDQLRSERNTRKRKK</sequence>
<organism evidence="6 7">
    <name type="scientific">Vanessa tameamea</name>
    <name type="common">Kamehameha butterfly</name>
    <dbReference type="NCBI Taxonomy" id="334116"/>
    <lineage>
        <taxon>Eukaryota</taxon>
        <taxon>Metazoa</taxon>
        <taxon>Ecdysozoa</taxon>
        <taxon>Arthropoda</taxon>
        <taxon>Hexapoda</taxon>
        <taxon>Insecta</taxon>
        <taxon>Pterygota</taxon>
        <taxon>Neoptera</taxon>
        <taxon>Endopterygota</taxon>
        <taxon>Lepidoptera</taxon>
        <taxon>Glossata</taxon>
        <taxon>Ditrysia</taxon>
        <taxon>Papilionoidea</taxon>
        <taxon>Nymphalidae</taxon>
        <taxon>Nymphalinae</taxon>
        <taxon>Vanessa</taxon>
    </lineage>
</organism>
<evidence type="ECO:0000313" key="7">
    <source>
        <dbReference type="RefSeq" id="XP_026497402.2"/>
    </source>
</evidence>
<evidence type="ECO:0000256" key="3">
    <source>
        <dbReference type="SAM" id="MobiDB-lite"/>
    </source>
</evidence>
<protein>
    <submittedName>
        <fullName evidence="7">Uncharacterized protein LOC113401629</fullName>
    </submittedName>
</protein>
<feature type="compositionally biased region" description="Basic and acidic residues" evidence="3">
    <location>
        <begin position="481"/>
        <end position="490"/>
    </location>
</feature>
<dbReference type="Pfam" id="PF07776">
    <property type="entry name" value="zf-AD"/>
    <property type="match status" value="1"/>
</dbReference>
<feature type="region of interest" description="Disordered" evidence="3">
    <location>
        <begin position="712"/>
        <end position="733"/>
    </location>
</feature>
<dbReference type="RefSeq" id="XP_026497402.2">
    <property type="nucleotide sequence ID" value="XM_026641617.2"/>
</dbReference>
<feature type="domain" description="C2H2-type" evidence="4">
    <location>
        <begin position="690"/>
        <end position="717"/>
    </location>
</feature>
<feature type="region of interest" description="Disordered" evidence="3">
    <location>
        <begin position="257"/>
        <end position="278"/>
    </location>
</feature>
<keyword evidence="6" id="KW-1185">Reference proteome</keyword>
<keyword evidence="2" id="KW-0862">Zinc</keyword>
<evidence type="ECO:0000256" key="2">
    <source>
        <dbReference type="PROSITE-ProRule" id="PRU01263"/>
    </source>
</evidence>
<keyword evidence="2" id="KW-0479">Metal-binding</keyword>
<dbReference type="SMART" id="SM00868">
    <property type="entry name" value="zf-AD"/>
    <property type="match status" value="1"/>
</dbReference>
<dbReference type="SMART" id="SM00355">
    <property type="entry name" value="ZnF_C2H2"/>
    <property type="match status" value="1"/>
</dbReference>
<feature type="compositionally biased region" description="Polar residues" evidence="3">
    <location>
        <begin position="536"/>
        <end position="548"/>
    </location>
</feature>
<dbReference type="PROSITE" id="PS51915">
    <property type="entry name" value="ZAD"/>
    <property type="match status" value="1"/>
</dbReference>
<dbReference type="PROSITE" id="PS00028">
    <property type="entry name" value="ZINC_FINGER_C2H2_1"/>
    <property type="match status" value="1"/>
</dbReference>
<feature type="region of interest" description="Disordered" evidence="3">
    <location>
        <begin position="481"/>
        <end position="552"/>
    </location>
</feature>
<dbReference type="PANTHER" id="PTHR39942:SF1">
    <property type="entry name" value="BCDNA.LD26519-RELATED"/>
    <property type="match status" value="1"/>
</dbReference>
<evidence type="ECO:0000256" key="1">
    <source>
        <dbReference type="PROSITE-ProRule" id="PRU00042"/>
    </source>
</evidence>
<dbReference type="PROSITE" id="PS50157">
    <property type="entry name" value="ZINC_FINGER_C2H2_2"/>
    <property type="match status" value="1"/>
</dbReference>
<gene>
    <name evidence="7" type="primary">LOC113401629</name>
</gene>
<dbReference type="PANTHER" id="PTHR39942">
    <property type="entry name" value="BCDNA.LD26519-RELATED"/>
    <property type="match status" value="1"/>
</dbReference>
<dbReference type="InterPro" id="IPR013087">
    <property type="entry name" value="Znf_C2H2_type"/>
</dbReference>
<keyword evidence="1" id="KW-0863">Zinc-finger</keyword>
<name>A0A8B8ILU0_VANTA</name>